<dbReference type="PROSITE" id="PS51257">
    <property type="entry name" value="PROKAR_LIPOPROTEIN"/>
    <property type="match status" value="1"/>
</dbReference>
<organism evidence="2 3">
    <name type="scientific">Enterococcus alcedinis</name>
    <dbReference type="NCBI Taxonomy" id="1274384"/>
    <lineage>
        <taxon>Bacteria</taxon>
        <taxon>Bacillati</taxon>
        <taxon>Bacillota</taxon>
        <taxon>Bacilli</taxon>
        <taxon>Lactobacillales</taxon>
        <taxon>Enterococcaceae</taxon>
        <taxon>Enterococcus</taxon>
    </lineage>
</organism>
<keyword evidence="1" id="KW-0732">Signal</keyword>
<sequence>MAKSIKRFVFIFMLFMLSSCAKESPTMVKYELIYDFDVETIAYPEKVSTFSVEPIRFSMASLEETILQTAITTTEITALGPVYRTELGEYLMIYDDGEAFGTKTGLNGGFSYQMELSEESFPYHRLSVMDVTKQLSDLSFYQEFDFQVDDYQQPMDLSFATKEQASAAIEAVFQKISEEEITLREEVTYTLTTEKMREQIASSTVQEEFVRLPTEKDEAYIFHLQQVIAGMPLVTQEWENRTAEATHPRLIPKVVVTYTQAGAILIEARYLMQERSELTKVSILSPEIILASFEKQLLLADRHMESLDLEYLPVFDKEGIKLIPVWRLTTWQTTRFKSADGQSFEYPKYQIFMFNAETGKIIEGAIEE</sequence>
<reference evidence="2" key="1">
    <citation type="journal article" date="2014" name="Int. J. Syst. Evol. Microbiol.">
        <title>Complete genome sequence of Corynebacterium casei LMG S-19264T (=DSM 44701T), isolated from a smear-ripened cheese.</title>
        <authorList>
            <consortium name="US DOE Joint Genome Institute (JGI-PGF)"/>
            <person name="Walter F."/>
            <person name="Albersmeier A."/>
            <person name="Kalinowski J."/>
            <person name="Ruckert C."/>
        </authorList>
    </citation>
    <scope>NUCLEOTIDE SEQUENCE</scope>
    <source>
        <strain evidence="2">CCM 8433</strain>
    </source>
</reference>
<keyword evidence="3" id="KW-1185">Reference proteome</keyword>
<evidence type="ECO:0000313" key="2">
    <source>
        <dbReference type="EMBL" id="GGI65150.1"/>
    </source>
</evidence>
<dbReference type="AlphaFoldDB" id="A0A917N3X1"/>
<evidence type="ECO:0000256" key="1">
    <source>
        <dbReference type="SAM" id="SignalP"/>
    </source>
</evidence>
<accession>A0A917N3X1</accession>
<name>A0A917N3X1_9ENTE</name>
<protein>
    <submittedName>
        <fullName evidence="2">Uncharacterized protein</fullName>
    </submittedName>
</protein>
<comment type="caution">
    <text evidence="2">The sequence shown here is derived from an EMBL/GenBank/DDBJ whole genome shotgun (WGS) entry which is preliminary data.</text>
</comment>
<reference evidence="2" key="2">
    <citation type="submission" date="2020-09" db="EMBL/GenBank/DDBJ databases">
        <authorList>
            <person name="Sun Q."/>
            <person name="Sedlacek I."/>
        </authorList>
    </citation>
    <scope>NUCLEOTIDE SEQUENCE</scope>
    <source>
        <strain evidence="2">CCM 8433</strain>
    </source>
</reference>
<dbReference type="EMBL" id="BMDT01000002">
    <property type="protein sequence ID" value="GGI65150.1"/>
    <property type="molecule type" value="Genomic_DNA"/>
</dbReference>
<dbReference type="Proteomes" id="UP000622610">
    <property type="component" value="Unassembled WGS sequence"/>
</dbReference>
<proteinExistence type="predicted"/>
<evidence type="ECO:0000313" key="3">
    <source>
        <dbReference type="Proteomes" id="UP000622610"/>
    </source>
</evidence>
<feature type="chain" id="PRO_5037939242" evidence="1">
    <location>
        <begin position="22"/>
        <end position="368"/>
    </location>
</feature>
<gene>
    <name evidence="2" type="ORF">GCM10011482_08040</name>
</gene>
<feature type="signal peptide" evidence="1">
    <location>
        <begin position="1"/>
        <end position="21"/>
    </location>
</feature>
<dbReference type="RefSeq" id="WP_188366988.1">
    <property type="nucleotide sequence ID" value="NZ_BMDT01000002.1"/>
</dbReference>